<gene>
    <name evidence="1" type="ORF">NL394_23580</name>
</gene>
<accession>A0AAX3EQ64</accession>
<protein>
    <submittedName>
        <fullName evidence="1">Uncharacterized protein</fullName>
    </submittedName>
</protein>
<proteinExistence type="predicted"/>
<geneLocation type="plasmid" evidence="1 2">
    <name>unnamed4</name>
</geneLocation>
<dbReference type="AlphaFoldDB" id="A0AAX3EQ64"/>
<dbReference type="EMBL" id="CP101189">
    <property type="protein sequence ID" value="UYW00134.1"/>
    <property type="molecule type" value="Genomic_DNA"/>
</dbReference>
<organism evidence="1 2">
    <name type="scientific">Paenarthrobacter ureafaciens</name>
    <dbReference type="NCBI Taxonomy" id="37931"/>
    <lineage>
        <taxon>Bacteria</taxon>
        <taxon>Bacillati</taxon>
        <taxon>Actinomycetota</taxon>
        <taxon>Actinomycetes</taxon>
        <taxon>Micrococcales</taxon>
        <taxon>Micrococcaceae</taxon>
        <taxon>Paenarthrobacter</taxon>
    </lineage>
</organism>
<dbReference type="Proteomes" id="UP001163293">
    <property type="component" value="Plasmid unnamed4"/>
</dbReference>
<dbReference type="RefSeq" id="WP_264398899.1">
    <property type="nucleotide sequence ID" value="NZ_CP101183.1"/>
</dbReference>
<keyword evidence="1" id="KW-0614">Plasmid</keyword>
<sequence length="114" mass="12443">MSHTNSVSDILIASGVEESVWTGTSLINALNGRSEQRGWRTPDRVANPIGYLRHLLQDLDPAATAKMIYRPSRAQTAAKETQKAQAALDRLRSPEHRANVAKGVALLRAALQSK</sequence>
<name>A0AAX3EQ64_PAEUR</name>
<keyword evidence="2" id="KW-1185">Reference proteome</keyword>
<evidence type="ECO:0000313" key="1">
    <source>
        <dbReference type="EMBL" id="UYW00134.1"/>
    </source>
</evidence>
<evidence type="ECO:0000313" key="2">
    <source>
        <dbReference type="Proteomes" id="UP001163293"/>
    </source>
</evidence>
<reference evidence="1" key="1">
    <citation type="submission" date="2022-07" db="EMBL/GenBank/DDBJ databases">
        <authorList>
            <person name="Wu T."/>
        </authorList>
    </citation>
    <scope>NUCLEOTIDE SEQUENCE</scope>
    <source>
        <strain evidence="1">SD-1</strain>
        <plasmid evidence="1">unnamed4</plasmid>
    </source>
</reference>